<organism evidence="2 3">
    <name type="scientific">Paraburkholderia piptadeniae</name>
    <dbReference type="NCBI Taxonomy" id="1701573"/>
    <lineage>
        <taxon>Bacteria</taxon>
        <taxon>Pseudomonadati</taxon>
        <taxon>Pseudomonadota</taxon>
        <taxon>Betaproteobacteria</taxon>
        <taxon>Burkholderiales</taxon>
        <taxon>Burkholderiaceae</taxon>
        <taxon>Paraburkholderia</taxon>
    </lineage>
</organism>
<dbReference type="AlphaFoldDB" id="A0A1N7SW28"/>
<gene>
    <name evidence="2" type="ORF">BN2476_1290014</name>
</gene>
<feature type="chain" id="PRO_5011958611" description="DUF2946 domain-containing protein" evidence="1">
    <location>
        <begin position="26"/>
        <end position="127"/>
    </location>
</feature>
<name>A0A1N7SW28_9BURK</name>
<dbReference type="EMBL" id="CYGY02000129">
    <property type="protein sequence ID" value="SIT51678.1"/>
    <property type="molecule type" value="Genomic_DNA"/>
</dbReference>
<dbReference type="Proteomes" id="UP000195569">
    <property type="component" value="Unassembled WGS sequence"/>
</dbReference>
<dbReference type="InterPro" id="IPR021333">
    <property type="entry name" value="DUF2946"/>
</dbReference>
<evidence type="ECO:0008006" key="4">
    <source>
        <dbReference type="Google" id="ProtNLM"/>
    </source>
</evidence>
<evidence type="ECO:0000313" key="3">
    <source>
        <dbReference type="Proteomes" id="UP000195569"/>
    </source>
</evidence>
<keyword evidence="3" id="KW-1185">Reference proteome</keyword>
<proteinExistence type="predicted"/>
<dbReference type="RefSeq" id="WP_235851218.1">
    <property type="nucleotide sequence ID" value="NZ_CYGY02000129.1"/>
</dbReference>
<protein>
    <recommendedName>
        <fullName evidence="4">DUF2946 domain-containing protein</fullName>
    </recommendedName>
</protein>
<comment type="caution">
    <text evidence="2">The sequence shown here is derived from an EMBL/GenBank/DDBJ whole genome shotgun (WGS) entry which is preliminary data.</text>
</comment>
<dbReference type="Pfam" id="PF11162">
    <property type="entry name" value="DUF2946"/>
    <property type="match status" value="1"/>
</dbReference>
<feature type="signal peptide" evidence="1">
    <location>
        <begin position="1"/>
        <end position="25"/>
    </location>
</feature>
<evidence type="ECO:0000256" key="1">
    <source>
        <dbReference type="SAM" id="SignalP"/>
    </source>
</evidence>
<reference evidence="2" key="1">
    <citation type="submission" date="2016-12" db="EMBL/GenBank/DDBJ databases">
        <authorList>
            <person name="Moulin L."/>
        </authorList>
    </citation>
    <scope>NUCLEOTIDE SEQUENCE [LARGE SCALE GENOMIC DNA]</scope>
    <source>
        <strain evidence="2">STM 7183</strain>
    </source>
</reference>
<sequence>MTGSFLGLLAILMAMLAPAVSHSLAALHGGGESGMHCSMLSMQHAMHHRMDQGTQHDHPQAHAPMPDGDVCGYCSLLAHMPAVLVPQLAFTQLTQAVLHRSVTRFESVRLVEPLTPGQPRAPPVLLS</sequence>
<keyword evidence="1" id="KW-0732">Signal</keyword>
<evidence type="ECO:0000313" key="2">
    <source>
        <dbReference type="EMBL" id="SIT51678.1"/>
    </source>
</evidence>
<accession>A0A1N7SW28</accession>